<feature type="region of interest" description="Disordered" evidence="1">
    <location>
        <begin position="55"/>
        <end position="91"/>
    </location>
</feature>
<comment type="caution">
    <text evidence="4">The sequence shown here is derived from an EMBL/GenBank/DDBJ whole genome shotgun (WGS) entry which is preliminary data.</text>
</comment>
<proteinExistence type="predicted"/>
<dbReference type="Pfam" id="PF04218">
    <property type="entry name" value="CENP-B_N"/>
    <property type="match status" value="1"/>
</dbReference>
<dbReference type="GO" id="GO:0003677">
    <property type="term" value="F:DNA binding"/>
    <property type="evidence" value="ECO:0007669"/>
    <property type="project" value="InterPro"/>
</dbReference>
<dbReference type="InParanoid" id="A0A024G7Y3"/>
<keyword evidence="5" id="KW-1185">Reference proteome</keyword>
<feature type="domain" description="Phosphoribosyltransferase" evidence="3">
    <location>
        <begin position="169"/>
        <end position="346"/>
    </location>
</feature>
<gene>
    <name evidence="4" type="ORF">BN9_031850</name>
</gene>
<dbReference type="Gene3D" id="3.40.50.2020">
    <property type="match status" value="1"/>
</dbReference>
<sequence length="366" mass="41058">MGYVTTRVVSRYHEQQRCILFPLQTQKKEYCLVPDQDTHSGQESSGQVTSLIKDDSFARPRSPSPSSCQNIEDEHSQPQADTHSTSICKKRPRYLRDTDRRMIIQRIENGEKQATLAREFGVTRAAICHINKNREEILTRYDMLLQSARHINEKEGAKHQKALIIREVCNHDALRPLLTRLRFTDTEPTAFRCAVQRVFTILLEEAFVTGGTTTIQSNTTKTISGANYLRQPCGIGVGQQGPFLLDIFARLEPDAPSGHIPNVTVDSNGRLIGLCLPPTVLTSDIFLLIATNTVHTWLRSIEILIAAGIPQKQIVLVVLICAAENALQVSRHFSEVRLVTAALEDESSATYPLLGRFWSRVENLSD</sequence>
<dbReference type="InterPro" id="IPR007889">
    <property type="entry name" value="HTH_Psq"/>
</dbReference>
<name>A0A024G7Y3_9STRA</name>
<dbReference type="InterPro" id="IPR000836">
    <property type="entry name" value="PRTase_dom"/>
</dbReference>
<dbReference type="OrthoDB" id="10257085at2759"/>
<dbReference type="Pfam" id="PF14681">
    <property type="entry name" value="UPRTase"/>
    <property type="match status" value="1"/>
</dbReference>
<dbReference type="InterPro" id="IPR009057">
    <property type="entry name" value="Homeodomain-like_sf"/>
</dbReference>
<evidence type="ECO:0000259" key="3">
    <source>
        <dbReference type="Pfam" id="PF14681"/>
    </source>
</evidence>
<evidence type="ECO:0000313" key="5">
    <source>
        <dbReference type="Proteomes" id="UP000053237"/>
    </source>
</evidence>
<dbReference type="SUPFAM" id="SSF53271">
    <property type="entry name" value="PRTase-like"/>
    <property type="match status" value="1"/>
</dbReference>
<dbReference type="EMBL" id="CAIX01000033">
    <property type="protein sequence ID" value="CCI42401.1"/>
    <property type="molecule type" value="Genomic_DNA"/>
</dbReference>
<dbReference type="SUPFAM" id="SSF46689">
    <property type="entry name" value="Homeodomain-like"/>
    <property type="match status" value="1"/>
</dbReference>
<accession>A0A024G7Y3</accession>
<organism evidence="4 5">
    <name type="scientific">Albugo candida</name>
    <dbReference type="NCBI Taxonomy" id="65357"/>
    <lineage>
        <taxon>Eukaryota</taxon>
        <taxon>Sar</taxon>
        <taxon>Stramenopiles</taxon>
        <taxon>Oomycota</taxon>
        <taxon>Peronosporomycetes</taxon>
        <taxon>Albuginales</taxon>
        <taxon>Albuginaceae</taxon>
        <taxon>Albugo</taxon>
    </lineage>
</organism>
<dbReference type="Proteomes" id="UP000053237">
    <property type="component" value="Unassembled WGS sequence"/>
</dbReference>
<evidence type="ECO:0000256" key="1">
    <source>
        <dbReference type="SAM" id="MobiDB-lite"/>
    </source>
</evidence>
<dbReference type="InterPro" id="IPR029057">
    <property type="entry name" value="PRTase-like"/>
</dbReference>
<protein>
    <submittedName>
        <fullName evidence="4">Uncharacterized protein</fullName>
    </submittedName>
</protein>
<feature type="compositionally biased region" description="Polar residues" evidence="1">
    <location>
        <begin position="77"/>
        <end position="87"/>
    </location>
</feature>
<evidence type="ECO:0000259" key="2">
    <source>
        <dbReference type="Pfam" id="PF04218"/>
    </source>
</evidence>
<evidence type="ECO:0000313" key="4">
    <source>
        <dbReference type="EMBL" id="CCI42401.1"/>
    </source>
</evidence>
<reference evidence="4 5" key="1">
    <citation type="submission" date="2012-05" db="EMBL/GenBank/DDBJ databases">
        <title>Recombination and specialization in a pathogen metapopulation.</title>
        <authorList>
            <person name="Gardiner A."/>
            <person name="Kemen E."/>
            <person name="Schultz-Larsen T."/>
            <person name="MacLean D."/>
            <person name="Van Oosterhout C."/>
            <person name="Jones J.D.G."/>
        </authorList>
    </citation>
    <scope>NUCLEOTIDE SEQUENCE [LARGE SCALE GENOMIC DNA]</scope>
    <source>
        <strain evidence="4 5">Ac Nc2</strain>
    </source>
</reference>
<dbReference type="AlphaFoldDB" id="A0A024G7Y3"/>
<dbReference type="Gene3D" id="1.10.10.60">
    <property type="entry name" value="Homeodomain-like"/>
    <property type="match status" value="1"/>
</dbReference>
<feature type="domain" description="HTH psq-type" evidence="2">
    <location>
        <begin position="103"/>
        <end position="139"/>
    </location>
</feature>